<reference evidence="2 3" key="1">
    <citation type="submission" date="2017-12" db="EMBL/GenBank/DDBJ databases">
        <title>Comparative genomics of Botrytis spp.</title>
        <authorList>
            <person name="Valero-Jimenez C.A."/>
            <person name="Tapia P."/>
            <person name="Veloso J."/>
            <person name="Silva-Moreno E."/>
            <person name="Staats M."/>
            <person name="Valdes J.H."/>
            <person name="Van Kan J.A.L."/>
        </authorList>
    </citation>
    <scope>NUCLEOTIDE SEQUENCE [LARGE SCALE GENOMIC DNA]</scope>
    <source>
        <strain evidence="2 3">Be9601</strain>
    </source>
</reference>
<dbReference type="Proteomes" id="UP000297229">
    <property type="component" value="Unassembled WGS sequence"/>
</dbReference>
<protein>
    <submittedName>
        <fullName evidence="2">Uncharacterized protein</fullName>
    </submittedName>
</protein>
<accession>A0A4Z1JI93</accession>
<feature type="compositionally biased region" description="Polar residues" evidence="1">
    <location>
        <begin position="31"/>
        <end position="45"/>
    </location>
</feature>
<dbReference type="AlphaFoldDB" id="A0A4Z1JI93"/>
<organism evidence="2 3">
    <name type="scientific">Botrytis elliptica</name>
    <dbReference type="NCBI Taxonomy" id="278938"/>
    <lineage>
        <taxon>Eukaryota</taxon>
        <taxon>Fungi</taxon>
        <taxon>Dikarya</taxon>
        <taxon>Ascomycota</taxon>
        <taxon>Pezizomycotina</taxon>
        <taxon>Leotiomycetes</taxon>
        <taxon>Helotiales</taxon>
        <taxon>Sclerotiniaceae</taxon>
        <taxon>Botrytis</taxon>
    </lineage>
</organism>
<dbReference type="EMBL" id="PQXM01000359">
    <property type="protein sequence ID" value="TGO73435.1"/>
    <property type="molecule type" value="Genomic_DNA"/>
</dbReference>
<gene>
    <name evidence="2" type="ORF">BELL_0361g00050</name>
</gene>
<comment type="caution">
    <text evidence="2">The sequence shown here is derived from an EMBL/GenBank/DDBJ whole genome shotgun (WGS) entry which is preliminary data.</text>
</comment>
<evidence type="ECO:0000256" key="1">
    <source>
        <dbReference type="SAM" id="MobiDB-lite"/>
    </source>
</evidence>
<name>A0A4Z1JI93_9HELO</name>
<feature type="region of interest" description="Disordered" evidence="1">
    <location>
        <begin position="1"/>
        <end position="60"/>
    </location>
</feature>
<evidence type="ECO:0000313" key="3">
    <source>
        <dbReference type="Proteomes" id="UP000297229"/>
    </source>
</evidence>
<feature type="region of interest" description="Disordered" evidence="1">
    <location>
        <begin position="73"/>
        <end position="117"/>
    </location>
</feature>
<evidence type="ECO:0000313" key="2">
    <source>
        <dbReference type="EMBL" id="TGO73435.1"/>
    </source>
</evidence>
<feature type="compositionally biased region" description="Basic residues" evidence="1">
    <location>
        <begin position="423"/>
        <end position="434"/>
    </location>
</feature>
<sequence length="434" mass="48752">MSDDRTEEGWHEAGQGSGWNQDEVPDMNYDLNWSQPSTGAYNTPTMGYGEASQQQQGNFPSQQLQQFDTFQTSSLASGSPAAYGLAAPPGTHLSRGSSAHSGNRLHGTRQPTEDVASPGLPVMEEELNYPQMDLIEGEAPYGFPDSWIPNTAFAKTRWVHMPKAGEPDYGYSPVTKNLMKEFWQAATADEEESLICRRWDHVDFFRLVYLTVTLVRNVSMNTVSDEDEGMLERIATIFNMASPRTHNRPPGFFRTLDNRHKLVDVPILRQLFQILNNQNNPNRNDPLIRVMAWSTRRGVSMITPKRVLNGIPEAIYAYFNMTFQQCNAQKSYFRFDSSHYLMAFQHYDGDSNWRLLGPSGVDPKPVPGGSIPGPLSSESPGPQPRHAYSSQSQQLEDTHRAPTGSGKGKKRATSDNSSSSSSRRLHKRHTEYRN</sequence>
<feature type="region of interest" description="Disordered" evidence="1">
    <location>
        <begin position="358"/>
        <end position="434"/>
    </location>
</feature>
<keyword evidence="3" id="KW-1185">Reference proteome</keyword>
<proteinExistence type="predicted"/>